<dbReference type="Proteomes" id="UP000218690">
    <property type="component" value="Unassembled WGS sequence"/>
</dbReference>
<sequence>MTSQAPTYRIAHGAYEAEIASFGGGIKSLTFVGEPLVETYQDLPPMCAGVVLAPWPNRTADGRFNWRGSVYCLPVNEPECNNAIHGFVCDKAWELKRYCVNQVQLTTQIEAPWPWTIQLTATYSLDQTGLHARFEARAEQDCPFAFGLHTYLSARGAAADASILSLGVTEHHLLDARNLPTGVVESVVVKQQRIADVAWDDCFRGQGPLTADYVSAGKGVRLAMGPGLDWVQMYTPDNYPGRGRALAVEPMSAPPNALRSGIDLAEINAHQPIAYELRLSAI</sequence>
<evidence type="ECO:0000313" key="1">
    <source>
        <dbReference type="EMBL" id="PCC83447.1"/>
    </source>
</evidence>
<dbReference type="GO" id="GO:0033499">
    <property type="term" value="P:galactose catabolic process via UDP-galactose, Leloir pathway"/>
    <property type="evidence" value="ECO:0007669"/>
    <property type="project" value="TreeGrafter"/>
</dbReference>
<dbReference type="Pfam" id="PF01263">
    <property type="entry name" value="Aldose_epim"/>
    <property type="match status" value="1"/>
</dbReference>
<dbReference type="GO" id="GO:0030246">
    <property type="term" value="F:carbohydrate binding"/>
    <property type="evidence" value="ECO:0007669"/>
    <property type="project" value="InterPro"/>
</dbReference>
<comment type="caution">
    <text evidence="1">The sequence shown here is derived from an EMBL/GenBank/DDBJ whole genome shotgun (WGS) entry which is preliminary data.</text>
</comment>
<dbReference type="InterPro" id="IPR014718">
    <property type="entry name" value="GH-type_carb-bd"/>
</dbReference>
<dbReference type="PANTHER" id="PTHR10091">
    <property type="entry name" value="ALDOSE-1-EPIMERASE"/>
    <property type="match status" value="1"/>
</dbReference>
<dbReference type="SUPFAM" id="SSF74650">
    <property type="entry name" value="Galactose mutarotase-like"/>
    <property type="match status" value="1"/>
</dbReference>
<organism evidence="1 2">
    <name type="scientific">Corynebacterium accolens</name>
    <dbReference type="NCBI Taxonomy" id="38284"/>
    <lineage>
        <taxon>Bacteria</taxon>
        <taxon>Bacillati</taxon>
        <taxon>Actinomycetota</taxon>
        <taxon>Actinomycetes</taxon>
        <taxon>Mycobacteriales</taxon>
        <taxon>Corynebacteriaceae</taxon>
        <taxon>Corynebacterium</taxon>
    </lineage>
</organism>
<dbReference type="InterPro" id="IPR008183">
    <property type="entry name" value="Aldose_1/G6P_1-epimerase"/>
</dbReference>
<proteinExistence type="predicted"/>
<dbReference type="AlphaFoldDB" id="A0A2A4ALP3"/>
<name>A0A2A4ALP3_9CORY</name>
<dbReference type="InterPro" id="IPR011013">
    <property type="entry name" value="Gal_mutarotase_sf_dom"/>
</dbReference>
<accession>A0A2A4ALP3</accession>
<evidence type="ECO:0000313" key="2">
    <source>
        <dbReference type="Proteomes" id="UP000218690"/>
    </source>
</evidence>
<dbReference type="EMBL" id="NWBP01000011">
    <property type="protein sequence ID" value="PCC83447.1"/>
    <property type="molecule type" value="Genomic_DNA"/>
</dbReference>
<gene>
    <name evidence="1" type="ORF">COM45_03610</name>
</gene>
<dbReference type="Gene3D" id="2.70.98.10">
    <property type="match status" value="1"/>
</dbReference>
<dbReference type="PANTHER" id="PTHR10091:SF0">
    <property type="entry name" value="GALACTOSE MUTAROTASE"/>
    <property type="match status" value="1"/>
</dbReference>
<reference evidence="1 2" key="1">
    <citation type="submission" date="2017-09" db="EMBL/GenBank/DDBJ databases">
        <title>Draft Genome Sequence of Corynebacterium accolens AH4003.</title>
        <authorList>
            <person name="Chen Y."/>
            <person name="Oosthuysen W.F."/>
            <person name="Kelley S."/>
            <person name="Horswill A."/>
        </authorList>
    </citation>
    <scope>NUCLEOTIDE SEQUENCE [LARGE SCALE GENOMIC DNA]</scope>
    <source>
        <strain evidence="1 2">AH4003</strain>
    </source>
</reference>
<protein>
    <submittedName>
        <fullName evidence="1">Aldose epimerase</fullName>
    </submittedName>
</protein>
<dbReference type="GO" id="GO:0004034">
    <property type="term" value="F:aldose 1-epimerase activity"/>
    <property type="evidence" value="ECO:0007669"/>
    <property type="project" value="TreeGrafter"/>
</dbReference>
<dbReference type="GO" id="GO:0006006">
    <property type="term" value="P:glucose metabolic process"/>
    <property type="evidence" value="ECO:0007669"/>
    <property type="project" value="TreeGrafter"/>
</dbReference>